<evidence type="ECO:0000313" key="3">
    <source>
        <dbReference type="EMBL" id="MYN11001.1"/>
    </source>
</evidence>
<dbReference type="PANTHER" id="PTHR35585">
    <property type="entry name" value="HHE DOMAIN PROTEIN (AFU_ORTHOLOGUE AFUA_4G00730)"/>
    <property type="match status" value="1"/>
</dbReference>
<dbReference type="InterPro" id="IPR012312">
    <property type="entry name" value="Hemerythrin-like"/>
</dbReference>
<dbReference type="Proteomes" id="UP000450676">
    <property type="component" value="Unassembled WGS sequence"/>
</dbReference>
<dbReference type="Pfam" id="PF01814">
    <property type="entry name" value="Hemerythrin"/>
    <property type="match status" value="1"/>
</dbReference>
<dbReference type="EMBL" id="WWCU01000051">
    <property type="protein sequence ID" value="MYN11001.1"/>
    <property type="molecule type" value="Genomic_DNA"/>
</dbReference>
<dbReference type="AlphaFoldDB" id="A0A7X4HGT0"/>
<evidence type="ECO:0000313" key="4">
    <source>
        <dbReference type="Proteomes" id="UP000450676"/>
    </source>
</evidence>
<evidence type="ECO:0000259" key="2">
    <source>
        <dbReference type="Pfam" id="PF01814"/>
    </source>
</evidence>
<organism evidence="3 4">
    <name type="scientific">Pseudoduganella aquatica</name>
    <dbReference type="NCBI Taxonomy" id="2660641"/>
    <lineage>
        <taxon>Bacteria</taxon>
        <taxon>Pseudomonadati</taxon>
        <taxon>Pseudomonadota</taxon>
        <taxon>Betaproteobacteria</taxon>
        <taxon>Burkholderiales</taxon>
        <taxon>Oxalobacteraceae</taxon>
        <taxon>Telluria group</taxon>
        <taxon>Pseudoduganella</taxon>
    </lineage>
</organism>
<reference evidence="3 4" key="1">
    <citation type="submission" date="2019-12" db="EMBL/GenBank/DDBJ databases">
        <title>Novel species isolated from a subtropical stream in China.</title>
        <authorList>
            <person name="Lu H."/>
        </authorList>
    </citation>
    <scope>NUCLEOTIDE SEQUENCE [LARGE SCALE GENOMIC DNA]</scope>
    <source>
        <strain evidence="3 4">FT127W</strain>
    </source>
</reference>
<dbReference type="CDD" id="cd12108">
    <property type="entry name" value="Hr-like"/>
    <property type="match status" value="1"/>
</dbReference>
<sequence>MRTDKSPTKATPKRIPTEPGASDAISLLVEDHEHVKDMFEQFENMTDRAVVGKKKLADEICAELTKHTTVEEEIFYPAVRGAGKEFADMIDEAVVEHASAKQLIAEIEAMNPGDDLYDAKVKVLSELIEHHVREEEDELFPKVRKTKLDLVALGEQMAERKAEL</sequence>
<gene>
    <name evidence="3" type="ORF">GTP77_27155</name>
</gene>
<proteinExistence type="predicted"/>
<accession>A0A7X4HGT0</accession>
<evidence type="ECO:0000256" key="1">
    <source>
        <dbReference type="SAM" id="MobiDB-lite"/>
    </source>
</evidence>
<feature type="region of interest" description="Disordered" evidence="1">
    <location>
        <begin position="1"/>
        <end position="20"/>
    </location>
</feature>
<feature type="domain" description="Hemerythrin-like" evidence="2">
    <location>
        <begin position="24"/>
        <end position="143"/>
    </location>
</feature>
<name>A0A7X4HGT0_9BURK</name>
<comment type="caution">
    <text evidence="3">The sequence shown here is derived from an EMBL/GenBank/DDBJ whole genome shotgun (WGS) entry which is preliminary data.</text>
</comment>
<dbReference type="RefSeq" id="WP_161075279.1">
    <property type="nucleotide sequence ID" value="NZ_WWCU01000051.1"/>
</dbReference>
<keyword evidence="4" id="KW-1185">Reference proteome</keyword>
<dbReference type="PANTHER" id="PTHR35585:SF1">
    <property type="entry name" value="HHE DOMAIN PROTEIN (AFU_ORTHOLOGUE AFUA_4G00730)"/>
    <property type="match status" value="1"/>
</dbReference>
<dbReference type="Gene3D" id="1.20.120.520">
    <property type="entry name" value="nmb1532 protein domain like"/>
    <property type="match status" value="1"/>
</dbReference>
<protein>
    <submittedName>
        <fullName evidence="3">Hemerythrin domain-containing protein</fullName>
    </submittedName>
</protein>